<feature type="compositionally biased region" description="Pro residues" evidence="4">
    <location>
        <begin position="39"/>
        <end position="48"/>
    </location>
</feature>
<evidence type="ECO:0000259" key="5">
    <source>
        <dbReference type="Pfam" id="PF00150"/>
    </source>
</evidence>
<gene>
    <name evidence="6" type="ORF">RhiXN_07373</name>
</gene>
<feature type="region of interest" description="Disordered" evidence="4">
    <location>
        <begin position="1"/>
        <end position="79"/>
    </location>
</feature>
<evidence type="ECO:0000256" key="2">
    <source>
        <dbReference type="ARBA" id="ARBA00022801"/>
    </source>
</evidence>
<dbReference type="EMBL" id="CP059670">
    <property type="protein sequence ID" value="QRW25424.1"/>
    <property type="molecule type" value="Genomic_DNA"/>
</dbReference>
<dbReference type="PANTHER" id="PTHR31297">
    <property type="entry name" value="GLUCAN ENDO-1,6-BETA-GLUCOSIDASE B"/>
    <property type="match status" value="1"/>
</dbReference>
<feature type="region of interest" description="Disordered" evidence="4">
    <location>
        <begin position="136"/>
        <end position="172"/>
    </location>
</feature>
<proteinExistence type="inferred from homology"/>
<comment type="similarity">
    <text evidence="1">Belongs to the glycosyl hydrolase 5 (cellulase A) family.</text>
</comment>
<feature type="compositionally biased region" description="Acidic residues" evidence="4">
    <location>
        <begin position="1"/>
        <end position="14"/>
    </location>
</feature>
<evidence type="ECO:0000256" key="1">
    <source>
        <dbReference type="ARBA" id="ARBA00005641"/>
    </source>
</evidence>
<feature type="region of interest" description="Disordered" evidence="4">
    <location>
        <begin position="240"/>
        <end position="271"/>
    </location>
</feature>
<keyword evidence="2 6" id="KW-0378">Hydrolase</keyword>
<dbReference type="GO" id="GO:0009986">
    <property type="term" value="C:cell surface"/>
    <property type="evidence" value="ECO:0007669"/>
    <property type="project" value="TreeGrafter"/>
</dbReference>
<dbReference type="InterPro" id="IPR017853">
    <property type="entry name" value="GH"/>
</dbReference>
<protein>
    <submittedName>
        <fullName evidence="6">Cellulase (Glycosyl hydrolase family 5 protein)</fullName>
    </submittedName>
</protein>
<reference evidence="6" key="1">
    <citation type="submission" date="2020-05" db="EMBL/GenBank/DDBJ databases">
        <title>Evolutionary and genomic comparisons of hybrid uninucleate and nonhybrid Rhizoctonia fungi.</title>
        <authorList>
            <person name="Li C."/>
            <person name="Chen X."/>
        </authorList>
    </citation>
    <scope>NUCLEOTIDE SEQUENCE</scope>
    <source>
        <strain evidence="6">AG-1 IA</strain>
    </source>
</reference>
<keyword evidence="3" id="KW-0326">Glycosidase</keyword>
<dbReference type="GO" id="GO:0008422">
    <property type="term" value="F:beta-glucosidase activity"/>
    <property type="evidence" value="ECO:0007669"/>
    <property type="project" value="TreeGrafter"/>
</dbReference>
<accession>A0A8H8T146</accession>
<feature type="compositionally biased region" description="Polar residues" evidence="4">
    <location>
        <begin position="145"/>
        <end position="162"/>
    </location>
</feature>
<evidence type="ECO:0000313" key="7">
    <source>
        <dbReference type="Proteomes" id="UP000650533"/>
    </source>
</evidence>
<dbReference type="Pfam" id="PF00150">
    <property type="entry name" value="Cellulase"/>
    <property type="match status" value="1"/>
</dbReference>
<evidence type="ECO:0000313" key="6">
    <source>
        <dbReference type="EMBL" id="QRW25424.1"/>
    </source>
</evidence>
<dbReference type="KEGG" id="rsx:RhiXN_07373"/>
<dbReference type="GeneID" id="67029652"/>
<dbReference type="InterPro" id="IPR001547">
    <property type="entry name" value="Glyco_hydro_5"/>
</dbReference>
<dbReference type="Gene3D" id="3.20.20.80">
    <property type="entry name" value="Glycosidases"/>
    <property type="match status" value="1"/>
</dbReference>
<dbReference type="RefSeq" id="XP_043185661.1">
    <property type="nucleotide sequence ID" value="XM_043327189.1"/>
</dbReference>
<sequence>MRVDPTVEDLEELDGVTAPLYFGEPISDDEPEPEHEHPTPTPFVPRPLPDADGSGTEDEDEMIKTQRGDDTDSNAARRISFEIRWTVSGVRKRERDKLSTVEMRTVSDPSCAPCRCSVAAPSVPVECEIEHDDVSSAGVGAGGRSISQPQVAGSKRPTGSGSDSEDEFEREELLPGQAGAKFIQEAPAPRSSKPTGICLMHINRIAGPCARGSGSSSPSWGRSVWLLLAEAKPKQCRVVNKKREAQQAHAQNPFPPTSTSPLSPSGTASASASAYPSPTAFDYSKDKIRGVNLGGWLLLEPWITPSLFENTGNEQIVDEYTFNTLQDAATVRRILREHWETWIVEDDFRKIAEAGLNHVRLPFGYWSVPRPGNDPTPYNPDAWPYVMKAIDWARKYNLFVIMDIHGAPGSQNGYDNSGQRMNMPQWHTSAAYVNQTLDVVAWLAQTFGGPEYENLVTMIQLMNEPAGFYPEVLSVMRDYYQRSYWIIRPISNHLLVALHDGFQPLSIWSTRTNVPSPENTIMDTHIYQIFNDAQVTMSWDAKLKATCDQGNTLASYTAREDGFRTYVGEWTTSYTDCAKWLNGRGVGARLDGTRAGSSFLRTCEDITGTMDKFSESYKTWLRRYWDAQTIAFERGNGWVYWTWKTEIADEWSYSKGLEGGWIPQDPTNHIYNAC</sequence>
<feature type="compositionally biased region" description="Low complexity" evidence="4">
    <location>
        <begin position="259"/>
        <end position="271"/>
    </location>
</feature>
<dbReference type="GO" id="GO:0009251">
    <property type="term" value="P:glucan catabolic process"/>
    <property type="evidence" value="ECO:0007669"/>
    <property type="project" value="TreeGrafter"/>
</dbReference>
<dbReference type="PANTHER" id="PTHR31297:SF42">
    <property type="entry name" value="GLYCOSIDE HYDROLASE FAMILY 5 DOMAIN-CONTAINING PROTEIN"/>
    <property type="match status" value="1"/>
</dbReference>
<dbReference type="SUPFAM" id="SSF51445">
    <property type="entry name" value="(Trans)glycosidases"/>
    <property type="match status" value="1"/>
</dbReference>
<evidence type="ECO:0000256" key="4">
    <source>
        <dbReference type="SAM" id="MobiDB-lite"/>
    </source>
</evidence>
<dbReference type="GO" id="GO:0005576">
    <property type="term" value="C:extracellular region"/>
    <property type="evidence" value="ECO:0007669"/>
    <property type="project" value="TreeGrafter"/>
</dbReference>
<organism evidence="6 7">
    <name type="scientific">Rhizoctonia solani</name>
    <dbReference type="NCBI Taxonomy" id="456999"/>
    <lineage>
        <taxon>Eukaryota</taxon>
        <taxon>Fungi</taxon>
        <taxon>Dikarya</taxon>
        <taxon>Basidiomycota</taxon>
        <taxon>Agaricomycotina</taxon>
        <taxon>Agaricomycetes</taxon>
        <taxon>Cantharellales</taxon>
        <taxon>Ceratobasidiaceae</taxon>
        <taxon>Rhizoctonia</taxon>
    </lineage>
</organism>
<evidence type="ECO:0000256" key="3">
    <source>
        <dbReference type="ARBA" id="ARBA00023295"/>
    </source>
</evidence>
<dbReference type="AlphaFoldDB" id="A0A8H8T146"/>
<feature type="domain" description="Glycoside hydrolase family 5" evidence="5">
    <location>
        <begin position="339"/>
        <end position="576"/>
    </location>
</feature>
<dbReference type="InterPro" id="IPR050386">
    <property type="entry name" value="Glycosyl_hydrolase_5"/>
</dbReference>
<name>A0A8H8T146_9AGAM</name>
<dbReference type="Proteomes" id="UP000650533">
    <property type="component" value="Chromosome 13"/>
</dbReference>